<evidence type="ECO:0000256" key="1">
    <source>
        <dbReference type="ARBA" id="ARBA00006995"/>
    </source>
</evidence>
<dbReference type="InParanoid" id="A0A2K1QUZ2"/>
<evidence type="ECO:0000313" key="3">
    <source>
        <dbReference type="Proteomes" id="UP000243797"/>
    </source>
</evidence>
<evidence type="ECO:0000313" key="2">
    <source>
        <dbReference type="EMBL" id="PNS18884.1"/>
    </source>
</evidence>
<sequence>MATLTTNDSRVLSALFDPEASPSSAANIEHDSQTLPGLSPEECSRLTAEETLIIQQLHSTAPSPEHVERAHQAISKLIADHPNFAPAYIDRAQIQRLSLPMDHLFTSTKETESRNLLQDLQKGIELASPPSPQSPVSGLQTRLLAAAHTHRGLLLLKIADMRRQLQPIFGAGTALTDLDPSAIEGVASKDFYQGGRYGNRIAQQLSVKTNPYAKMCGAIVKEAIQRDVDEAEGRFVSDLSALA</sequence>
<accession>A0A2K1QUZ2</accession>
<keyword evidence="3" id="KW-1185">Reference proteome</keyword>
<dbReference type="PANTHER" id="PTHR21405">
    <property type="entry name" value="CDNA SEQUENCE BC021608"/>
    <property type="match status" value="1"/>
</dbReference>
<proteinExistence type="inferred from homology"/>
<comment type="similarity">
    <text evidence="1">Belongs to the TTC36 family.</text>
</comment>
<protein>
    <submittedName>
        <fullName evidence="2">Uncharacterized protein</fullName>
    </submittedName>
</protein>
<dbReference type="PANTHER" id="PTHR21405:SF0">
    <property type="entry name" value="TETRATRICOPEPTIDE REPEAT PROTEIN 36"/>
    <property type="match status" value="1"/>
</dbReference>
<name>A0A2K1QUZ2_9PEZI</name>
<dbReference type="EMBL" id="NKHZ01000039">
    <property type="protein sequence ID" value="PNS18884.1"/>
    <property type="molecule type" value="Genomic_DNA"/>
</dbReference>
<dbReference type="GO" id="GO:0006570">
    <property type="term" value="P:tyrosine metabolic process"/>
    <property type="evidence" value="ECO:0007669"/>
    <property type="project" value="TreeGrafter"/>
</dbReference>
<dbReference type="STRING" id="2082308.A0A2K1QUZ2"/>
<dbReference type="InterPro" id="IPR038906">
    <property type="entry name" value="TTC36"/>
</dbReference>
<gene>
    <name evidence="2" type="ORF">CAC42_5423</name>
</gene>
<dbReference type="Proteomes" id="UP000243797">
    <property type="component" value="Unassembled WGS sequence"/>
</dbReference>
<dbReference type="OrthoDB" id="539634at2759"/>
<organism evidence="2 3">
    <name type="scientific">Sphaceloma murrayae</name>
    <dbReference type="NCBI Taxonomy" id="2082308"/>
    <lineage>
        <taxon>Eukaryota</taxon>
        <taxon>Fungi</taxon>
        <taxon>Dikarya</taxon>
        <taxon>Ascomycota</taxon>
        <taxon>Pezizomycotina</taxon>
        <taxon>Dothideomycetes</taxon>
        <taxon>Dothideomycetidae</taxon>
        <taxon>Myriangiales</taxon>
        <taxon>Elsinoaceae</taxon>
        <taxon>Sphaceloma</taxon>
    </lineage>
</organism>
<comment type="caution">
    <text evidence="2">The sequence shown here is derived from an EMBL/GenBank/DDBJ whole genome shotgun (WGS) entry which is preliminary data.</text>
</comment>
<dbReference type="AlphaFoldDB" id="A0A2K1QUZ2"/>
<reference evidence="2 3" key="1">
    <citation type="submission" date="2017-06" db="EMBL/GenBank/DDBJ databases">
        <title>Draft genome sequence of a variant of Elsinoe murrayae.</title>
        <authorList>
            <person name="Cheng Q."/>
        </authorList>
    </citation>
    <scope>NUCLEOTIDE SEQUENCE [LARGE SCALE GENOMIC DNA]</scope>
    <source>
        <strain evidence="2 3">CQ-2017a</strain>
    </source>
</reference>